<evidence type="ECO:0000313" key="2">
    <source>
        <dbReference type="Proteomes" id="UP000006038"/>
    </source>
</evidence>
<reference evidence="1" key="1">
    <citation type="journal article" date="2013" name="Nat. Commun.">
        <title>Whole-genome sequencing of Oryza brachyantha reveals mechanisms underlying Oryza genome evolution.</title>
        <authorList>
            <person name="Chen J."/>
            <person name="Huang Q."/>
            <person name="Gao D."/>
            <person name="Wang J."/>
            <person name="Lang Y."/>
            <person name="Liu T."/>
            <person name="Li B."/>
            <person name="Bai Z."/>
            <person name="Luis Goicoechea J."/>
            <person name="Liang C."/>
            <person name="Chen C."/>
            <person name="Zhang W."/>
            <person name="Sun S."/>
            <person name="Liao Y."/>
            <person name="Zhang X."/>
            <person name="Yang L."/>
            <person name="Song C."/>
            <person name="Wang M."/>
            <person name="Shi J."/>
            <person name="Liu G."/>
            <person name="Liu J."/>
            <person name="Zhou H."/>
            <person name="Zhou W."/>
            <person name="Yu Q."/>
            <person name="An N."/>
            <person name="Chen Y."/>
            <person name="Cai Q."/>
            <person name="Wang B."/>
            <person name="Liu B."/>
            <person name="Min J."/>
            <person name="Huang Y."/>
            <person name="Wu H."/>
            <person name="Li Z."/>
            <person name="Zhang Y."/>
            <person name="Yin Y."/>
            <person name="Song W."/>
            <person name="Jiang J."/>
            <person name="Jackson S.A."/>
            <person name="Wing R.A."/>
            <person name="Wang J."/>
            <person name="Chen M."/>
        </authorList>
    </citation>
    <scope>NUCLEOTIDE SEQUENCE [LARGE SCALE GENOMIC DNA]</scope>
    <source>
        <strain evidence="1">cv. IRGC 101232</strain>
    </source>
</reference>
<dbReference type="Proteomes" id="UP000006038">
    <property type="component" value="Chromosome 12"/>
</dbReference>
<name>J3NDP8_ORYBR</name>
<organism evidence="1">
    <name type="scientific">Oryza brachyantha</name>
    <name type="common">malo sina</name>
    <dbReference type="NCBI Taxonomy" id="4533"/>
    <lineage>
        <taxon>Eukaryota</taxon>
        <taxon>Viridiplantae</taxon>
        <taxon>Streptophyta</taxon>
        <taxon>Embryophyta</taxon>
        <taxon>Tracheophyta</taxon>
        <taxon>Spermatophyta</taxon>
        <taxon>Magnoliopsida</taxon>
        <taxon>Liliopsida</taxon>
        <taxon>Poales</taxon>
        <taxon>Poaceae</taxon>
        <taxon>BOP clade</taxon>
        <taxon>Oryzoideae</taxon>
        <taxon>Oryzeae</taxon>
        <taxon>Oryzinae</taxon>
        <taxon>Oryza</taxon>
    </lineage>
</organism>
<keyword evidence="2" id="KW-1185">Reference proteome</keyword>
<dbReference type="PANTHER" id="PTHR36813">
    <property type="entry name" value="TRANSMEMBRANE PROTEIN"/>
    <property type="match status" value="1"/>
</dbReference>
<dbReference type="AlphaFoldDB" id="J3NDP8"/>
<reference evidence="1" key="2">
    <citation type="submission" date="2013-04" db="UniProtKB">
        <authorList>
            <consortium name="EnsemblPlants"/>
        </authorList>
    </citation>
    <scope>IDENTIFICATION</scope>
</reference>
<dbReference type="Gramene" id="OB12G21060.1">
    <property type="protein sequence ID" value="OB12G21060.1"/>
    <property type="gene ID" value="OB12G21060"/>
</dbReference>
<protein>
    <submittedName>
        <fullName evidence="1">Uncharacterized protein</fullName>
    </submittedName>
</protein>
<sequence length="92" mass="10023">MDENDLLIAQLGAQELSMVVGQEEFDKSAAGRAAKAQMKAMKEAKASSNQGEPVLKVSLSSVTRLKMLTVNESLLVLGFWFWEDAAQSFSDV</sequence>
<dbReference type="EnsemblPlants" id="OB12G21060.1">
    <property type="protein sequence ID" value="OB12G21060.1"/>
    <property type="gene ID" value="OB12G21060"/>
</dbReference>
<evidence type="ECO:0000313" key="1">
    <source>
        <dbReference type="EnsemblPlants" id="OB12G21060.1"/>
    </source>
</evidence>
<dbReference type="HOGENOM" id="CLU_187151_0_0_1"/>
<accession>J3NDP8</accession>
<proteinExistence type="predicted"/>
<dbReference type="PANTHER" id="PTHR36813:SF1">
    <property type="entry name" value="TRANSMEMBRANE PROTEIN"/>
    <property type="match status" value="1"/>
</dbReference>